<keyword evidence="1" id="KW-0805">Transcription regulation</keyword>
<protein>
    <submittedName>
        <fullName evidence="5">AraC family transcriptional regulator</fullName>
    </submittedName>
</protein>
<comment type="caution">
    <text evidence="5">The sequence shown here is derived from an EMBL/GenBank/DDBJ whole genome shotgun (WGS) entry which is preliminary data.</text>
</comment>
<dbReference type="Proteomes" id="UP001139104">
    <property type="component" value="Unassembled WGS sequence"/>
</dbReference>
<keyword evidence="6" id="KW-1185">Reference proteome</keyword>
<feature type="domain" description="HTH araC/xylS-type" evidence="4">
    <location>
        <begin position="232"/>
        <end position="329"/>
    </location>
</feature>
<evidence type="ECO:0000256" key="3">
    <source>
        <dbReference type="ARBA" id="ARBA00023163"/>
    </source>
</evidence>
<reference evidence="5" key="1">
    <citation type="journal article" date="2022" name="ISME J.">
        <title>Identification of active gaseous-alkane degraders at natural gas seeps.</title>
        <authorList>
            <person name="Farhan Ul Haque M."/>
            <person name="Hernandez M."/>
            <person name="Crombie A.T."/>
            <person name="Murrell J.C."/>
        </authorList>
    </citation>
    <scope>NUCLEOTIDE SEQUENCE</scope>
    <source>
        <strain evidence="5">PC2</strain>
    </source>
</reference>
<dbReference type="PANTHER" id="PTHR47894:SF4">
    <property type="entry name" value="HTH-TYPE TRANSCRIPTIONAL REGULATOR GADX"/>
    <property type="match status" value="1"/>
</dbReference>
<evidence type="ECO:0000256" key="2">
    <source>
        <dbReference type="ARBA" id="ARBA00023125"/>
    </source>
</evidence>
<dbReference type="PROSITE" id="PS01124">
    <property type="entry name" value="HTH_ARAC_FAMILY_2"/>
    <property type="match status" value="1"/>
</dbReference>
<dbReference type="SUPFAM" id="SSF46689">
    <property type="entry name" value="Homeodomain-like"/>
    <property type="match status" value="1"/>
</dbReference>
<dbReference type="InterPro" id="IPR032687">
    <property type="entry name" value="AraC-type_N"/>
</dbReference>
<dbReference type="RefSeq" id="WP_243067013.1">
    <property type="nucleotide sequence ID" value="NZ_JAIVFK010000012.1"/>
</dbReference>
<proteinExistence type="predicted"/>
<evidence type="ECO:0000313" key="6">
    <source>
        <dbReference type="Proteomes" id="UP001139104"/>
    </source>
</evidence>
<dbReference type="PANTHER" id="PTHR47894">
    <property type="entry name" value="HTH-TYPE TRANSCRIPTIONAL REGULATOR GADX"/>
    <property type="match status" value="1"/>
</dbReference>
<organism evidence="5 6">
    <name type="scientific">Candidatus Rhodoblastus alkanivorans</name>
    <dbReference type="NCBI Taxonomy" id="2954117"/>
    <lineage>
        <taxon>Bacteria</taxon>
        <taxon>Pseudomonadati</taxon>
        <taxon>Pseudomonadota</taxon>
        <taxon>Alphaproteobacteria</taxon>
        <taxon>Hyphomicrobiales</taxon>
        <taxon>Rhodoblastaceae</taxon>
        <taxon>Rhodoblastus</taxon>
    </lineage>
</organism>
<keyword evidence="3" id="KW-0804">Transcription</keyword>
<gene>
    <name evidence="5" type="ORF">K2U94_09725</name>
</gene>
<dbReference type="InterPro" id="IPR018060">
    <property type="entry name" value="HTH_AraC"/>
</dbReference>
<sequence>MVATIKVRNFFAVKDVLEFFGVEPAAALKNVGLDPNLFANRETVVLYSDAGRLLAECARLTDRDDFGFRAGQREDATAMGLTGLLSLHAMKVGEALGYIAVGLRASDTGGVFSFEARGGVASLSYAVIETGVERPEQIVDAAMAIACNTLRQFCGPGWSPERVFLPRGTPRDFRCYRQFFGAPVEFEAPAARMVCDASVLDRQIVTHNPHYIDILTPLFDAALAGARGDLILTVKAVLKAQVGGGRLTRARVAQAMGMSEHVLVARLAEADATFSDLAEEVKFELARQMLASGREQRAIAGELGFADASAFNRAFVKWSGQTPGRWRAGRMRSEETQG</sequence>
<evidence type="ECO:0000313" key="5">
    <source>
        <dbReference type="EMBL" id="MCI4683041.1"/>
    </source>
</evidence>
<dbReference type="SMART" id="SM00342">
    <property type="entry name" value="HTH_ARAC"/>
    <property type="match status" value="1"/>
</dbReference>
<dbReference type="Pfam" id="PF12833">
    <property type="entry name" value="HTH_18"/>
    <property type="match status" value="1"/>
</dbReference>
<name>A0ABS9Z7M4_9HYPH</name>
<dbReference type="InterPro" id="IPR009057">
    <property type="entry name" value="Homeodomain-like_sf"/>
</dbReference>
<dbReference type="Pfam" id="PF12625">
    <property type="entry name" value="Arabinose_bd"/>
    <property type="match status" value="1"/>
</dbReference>
<dbReference type="EMBL" id="JAIVFP010000001">
    <property type="protein sequence ID" value="MCI4683041.1"/>
    <property type="molecule type" value="Genomic_DNA"/>
</dbReference>
<evidence type="ECO:0000259" key="4">
    <source>
        <dbReference type="PROSITE" id="PS01124"/>
    </source>
</evidence>
<evidence type="ECO:0000256" key="1">
    <source>
        <dbReference type="ARBA" id="ARBA00023015"/>
    </source>
</evidence>
<dbReference type="Gene3D" id="1.10.10.60">
    <property type="entry name" value="Homeodomain-like"/>
    <property type="match status" value="1"/>
</dbReference>
<keyword evidence="2" id="KW-0238">DNA-binding</keyword>
<accession>A0ABS9Z7M4</accession>